<feature type="compositionally biased region" description="Pro residues" evidence="1">
    <location>
        <begin position="97"/>
        <end position="110"/>
    </location>
</feature>
<accession>A0A5B7FET6</accession>
<evidence type="ECO:0000256" key="2">
    <source>
        <dbReference type="SAM" id="Phobius"/>
    </source>
</evidence>
<protein>
    <submittedName>
        <fullName evidence="3">Uncharacterized protein</fullName>
    </submittedName>
</protein>
<gene>
    <name evidence="3" type="ORF">E2C01_039829</name>
</gene>
<feature type="region of interest" description="Disordered" evidence="1">
    <location>
        <begin position="93"/>
        <end position="112"/>
    </location>
</feature>
<feature type="transmembrane region" description="Helical" evidence="2">
    <location>
        <begin position="34"/>
        <end position="54"/>
    </location>
</feature>
<dbReference type="AlphaFoldDB" id="A0A5B7FET6"/>
<keyword evidence="2" id="KW-1133">Transmembrane helix</keyword>
<name>A0A5B7FET6_PORTR</name>
<dbReference type="Proteomes" id="UP000324222">
    <property type="component" value="Unassembled WGS sequence"/>
</dbReference>
<organism evidence="3 4">
    <name type="scientific">Portunus trituberculatus</name>
    <name type="common">Swimming crab</name>
    <name type="synonym">Neptunus trituberculatus</name>
    <dbReference type="NCBI Taxonomy" id="210409"/>
    <lineage>
        <taxon>Eukaryota</taxon>
        <taxon>Metazoa</taxon>
        <taxon>Ecdysozoa</taxon>
        <taxon>Arthropoda</taxon>
        <taxon>Crustacea</taxon>
        <taxon>Multicrustacea</taxon>
        <taxon>Malacostraca</taxon>
        <taxon>Eumalacostraca</taxon>
        <taxon>Eucarida</taxon>
        <taxon>Decapoda</taxon>
        <taxon>Pleocyemata</taxon>
        <taxon>Brachyura</taxon>
        <taxon>Eubrachyura</taxon>
        <taxon>Portunoidea</taxon>
        <taxon>Portunidae</taxon>
        <taxon>Portuninae</taxon>
        <taxon>Portunus</taxon>
    </lineage>
</organism>
<comment type="caution">
    <text evidence="3">The sequence shown here is derived from an EMBL/GenBank/DDBJ whole genome shotgun (WGS) entry which is preliminary data.</text>
</comment>
<keyword evidence="2" id="KW-0812">Transmembrane</keyword>
<sequence>MVFSFMTYINSLQQLHHHHGINTIKKYLRYKNTANFLITLAVFPSLPFTFLVPFPSLTKHSDLPQYLLPIPLPPTTFLTNSTSPIIATASAALSSTCPPPPQPPAPPLSPPLRLTVPSRVWQEGRGVTQTVSS</sequence>
<keyword evidence="4" id="KW-1185">Reference proteome</keyword>
<keyword evidence="2" id="KW-0472">Membrane</keyword>
<evidence type="ECO:0000313" key="3">
    <source>
        <dbReference type="EMBL" id="MPC46120.1"/>
    </source>
</evidence>
<proteinExistence type="predicted"/>
<reference evidence="3 4" key="1">
    <citation type="submission" date="2019-05" db="EMBL/GenBank/DDBJ databases">
        <title>Another draft genome of Portunus trituberculatus and its Hox gene families provides insights of decapod evolution.</title>
        <authorList>
            <person name="Jeong J.-H."/>
            <person name="Song I."/>
            <person name="Kim S."/>
            <person name="Choi T."/>
            <person name="Kim D."/>
            <person name="Ryu S."/>
            <person name="Kim W."/>
        </authorList>
    </citation>
    <scope>NUCLEOTIDE SEQUENCE [LARGE SCALE GENOMIC DNA]</scope>
    <source>
        <tissue evidence="3">Muscle</tissue>
    </source>
</reference>
<evidence type="ECO:0000256" key="1">
    <source>
        <dbReference type="SAM" id="MobiDB-lite"/>
    </source>
</evidence>
<dbReference type="EMBL" id="VSRR010007055">
    <property type="protein sequence ID" value="MPC46120.1"/>
    <property type="molecule type" value="Genomic_DNA"/>
</dbReference>
<evidence type="ECO:0000313" key="4">
    <source>
        <dbReference type="Proteomes" id="UP000324222"/>
    </source>
</evidence>